<gene>
    <name evidence="2" type="ORF">AVEN_140940_1</name>
</gene>
<dbReference type="AlphaFoldDB" id="A0A4Y2GDQ6"/>
<sequence>MLTSSMSQFGGGAGYDKYDGRARQKSTTSRTSSREFGLLLDSTRGQRQTPDSKETAPKLPADTSSAPISVAPVPILTYQSLYFLRRRPTRR</sequence>
<reference evidence="2 3" key="1">
    <citation type="journal article" date="2019" name="Sci. Rep.">
        <title>Orb-weaving spider Araneus ventricosus genome elucidates the spidroin gene catalogue.</title>
        <authorList>
            <person name="Kono N."/>
            <person name="Nakamura H."/>
            <person name="Ohtoshi R."/>
            <person name="Moran D.A.P."/>
            <person name="Shinohara A."/>
            <person name="Yoshida Y."/>
            <person name="Fujiwara M."/>
            <person name="Mori M."/>
            <person name="Tomita M."/>
            <person name="Arakawa K."/>
        </authorList>
    </citation>
    <scope>NUCLEOTIDE SEQUENCE [LARGE SCALE GENOMIC DNA]</scope>
</reference>
<evidence type="ECO:0000313" key="2">
    <source>
        <dbReference type="EMBL" id="GBM50829.1"/>
    </source>
</evidence>
<feature type="region of interest" description="Disordered" evidence="1">
    <location>
        <begin position="1"/>
        <end position="67"/>
    </location>
</feature>
<proteinExistence type="predicted"/>
<evidence type="ECO:0000256" key="1">
    <source>
        <dbReference type="SAM" id="MobiDB-lite"/>
    </source>
</evidence>
<name>A0A4Y2GDQ6_ARAVE</name>
<organism evidence="2 3">
    <name type="scientific">Araneus ventricosus</name>
    <name type="common">Orbweaver spider</name>
    <name type="synonym">Epeira ventricosa</name>
    <dbReference type="NCBI Taxonomy" id="182803"/>
    <lineage>
        <taxon>Eukaryota</taxon>
        <taxon>Metazoa</taxon>
        <taxon>Ecdysozoa</taxon>
        <taxon>Arthropoda</taxon>
        <taxon>Chelicerata</taxon>
        <taxon>Arachnida</taxon>
        <taxon>Araneae</taxon>
        <taxon>Araneomorphae</taxon>
        <taxon>Entelegynae</taxon>
        <taxon>Araneoidea</taxon>
        <taxon>Araneidae</taxon>
        <taxon>Araneus</taxon>
    </lineage>
</organism>
<dbReference type="EMBL" id="BGPR01001312">
    <property type="protein sequence ID" value="GBM50829.1"/>
    <property type="molecule type" value="Genomic_DNA"/>
</dbReference>
<comment type="caution">
    <text evidence="2">The sequence shown here is derived from an EMBL/GenBank/DDBJ whole genome shotgun (WGS) entry which is preliminary data.</text>
</comment>
<dbReference type="Proteomes" id="UP000499080">
    <property type="component" value="Unassembled WGS sequence"/>
</dbReference>
<evidence type="ECO:0000313" key="3">
    <source>
        <dbReference type="Proteomes" id="UP000499080"/>
    </source>
</evidence>
<accession>A0A4Y2GDQ6</accession>
<keyword evidence="3" id="KW-1185">Reference proteome</keyword>
<protein>
    <submittedName>
        <fullName evidence="2">Uncharacterized protein</fullName>
    </submittedName>
</protein>